<evidence type="ECO:0000256" key="1">
    <source>
        <dbReference type="SAM" id="MobiDB-lite"/>
    </source>
</evidence>
<dbReference type="PANTHER" id="PTHR47331">
    <property type="entry name" value="PHD-TYPE DOMAIN-CONTAINING PROTEIN"/>
    <property type="match status" value="1"/>
</dbReference>
<feature type="compositionally biased region" description="Polar residues" evidence="1">
    <location>
        <begin position="122"/>
        <end position="132"/>
    </location>
</feature>
<proteinExistence type="predicted"/>
<comment type="caution">
    <text evidence="2">The sequence shown here is derived from an EMBL/GenBank/DDBJ whole genome shotgun (WGS) entry which is preliminary data.</text>
</comment>
<gene>
    <name evidence="2" type="ORF">O3G_MSEX008504</name>
</gene>
<evidence type="ECO:0000313" key="2">
    <source>
        <dbReference type="EMBL" id="KAG6454117.1"/>
    </source>
</evidence>
<feature type="region of interest" description="Disordered" evidence="1">
    <location>
        <begin position="409"/>
        <end position="428"/>
    </location>
</feature>
<dbReference type="InterPro" id="IPR005312">
    <property type="entry name" value="DUF1759"/>
</dbReference>
<protein>
    <recommendedName>
        <fullName evidence="4">Peptidase A2 domain-containing protein</fullName>
    </recommendedName>
</protein>
<feature type="non-terminal residue" evidence="2">
    <location>
        <position position="684"/>
    </location>
</feature>
<evidence type="ECO:0008006" key="4">
    <source>
        <dbReference type="Google" id="ProtNLM"/>
    </source>
</evidence>
<name>A0A922CPX1_MANSE</name>
<feature type="compositionally biased region" description="Polar residues" evidence="1">
    <location>
        <begin position="409"/>
        <end position="426"/>
    </location>
</feature>
<keyword evidence="3" id="KW-1185">Reference proteome</keyword>
<accession>A0A922CPX1</accession>
<dbReference type="Proteomes" id="UP000791440">
    <property type="component" value="Unassembled WGS sequence"/>
</dbReference>
<dbReference type="EMBL" id="JH668457">
    <property type="protein sequence ID" value="KAG6454117.1"/>
    <property type="molecule type" value="Genomic_DNA"/>
</dbReference>
<reference evidence="2" key="1">
    <citation type="journal article" date="2016" name="Insect Biochem. Mol. Biol.">
        <title>Multifaceted biological insights from a draft genome sequence of the tobacco hornworm moth, Manduca sexta.</title>
        <authorList>
            <person name="Kanost M.R."/>
            <person name="Arrese E.L."/>
            <person name="Cao X."/>
            <person name="Chen Y.R."/>
            <person name="Chellapilla S."/>
            <person name="Goldsmith M.R."/>
            <person name="Grosse-Wilde E."/>
            <person name="Heckel D.G."/>
            <person name="Herndon N."/>
            <person name="Jiang H."/>
            <person name="Papanicolaou A."/>
            <person name="Qu J."/>
            <person name="Soulages J.L."/>
            <person name="Vogel H."/>
            <person name="Walters J."/>
            <person name="Waterhouse R.M."/>
            <person name="Ahn S.J."/>
            <person name="Almeida F.C."/>
            <person name="An C."/>
            <person name="Aqrawi P."/>
            <person name="Bretschneider A."/>
            <person name="Bryant W.B."/>
            <person name="Bucks S."/>
            <person name="Chao H."/>
            <person name="Chevignon G."/>
            <person name="Christen J.M."/>
            <person name="Clarke D.F."/>
            <person name="Dittmer N.T."/>
            <person name="Ferguson L.C.F."/>
            <person name="Garavelou S."/>
            <person name="Gordon K.H.J."/>
            <person name="Gunaratna R.T."/>
            <person name="Han Y."/>
            <person name="Hauser F."/>
            <person name="He Y."/>
            <person name="Heidel-Fischer H."/>
            <person name="Hirsh A."/>
            <person name="Hu Y."/>
            <person name="Jiang H."/>
            <person name="Kalra D."/>
            <person name="Klinner C."/>
            <person name="Konig C."/>
            <person name="Kovar C."/>
            <person name="Kroll A.R."/>
            <person name="Kuwar S.S."/>
            <person name="Lee S.L."/>
            <person name="Lehman R."/>
            <person name="Li K."/>
            <person name="Li Z."/>
            <person name="Liang H."/>
            <person name="Lovelace S."/>
            <person name="Lu Z."/>
            <person name="Mansfield J.H."/>
            <person name="McCulloch K.J."/>
            <person name="Mathew T."/>
            <person name="Morton B."/>
            <person name="Muzny D.M."/>
            <person name="Neunemann D."/>
            <person name="Ongeri F."/>
            <person name="Pauchet Y."/>
            <person name="Pu L.L."/>
            <person name="Pyrousis I."/>
            <person name="Rao X.J."/>
            <person name="Redding A."/>
            <person name="Roesel C."/>
            <person name="Sanchez-Gracia A."/>
            <person name="Schaack S."/>
            <person name="Shukla A."/>
            <person name="Tetreau G."/>
            <person name="Wang Y."/>
            <person name="Xiong G.H."/>
            <person name="Traut W."/>
            <person name="Walsh T.K."/>
            <person name="Worley K.C."/>
            <person name="Wu D."/>
            <person name="Wu W."/>
            <person name="Wu Y.Q."/>
            <person name="Zhang X."/>
            <person name="Zou Z."/>
            <person name="Zucker H."/>
            <person name="Briscoe A.D."/>
            <person name="Burmester T."/>
            <person name="Clem R.J."/>
            <person name="Feyereisen R."/>
            <person name="Grimmelikhuijzen C.J.P."/>
            <person name="Hamodrakas S.J."/>
            <person name="Hansson B.S."/>
            <person name="Huguet E."/>
            <person name="Jermiin L.S."/>
            <person name="Lan Q."/>
            <person name="Lehman H.K."/>
            <person name="Lorenzen M."/>
            <person name="Merzendorfer H."/>
            <person name="Michalopoulos I."/>
            <person name="Morton D.B."/>
            <person name="Muthukrishnan S."/>
            <person name="Oakeshott J.G."/>
            <person name="Palmer W."/>
            <person name="Park Y."/>
            <person name="Passarelli A.L."/>
            <person name="Rozas J."/>
            <person name="Schwartz L.M."/>
            <person name="Smith W."/>
            <person name="Southgate A."/>
            <person name="Vilcinskas A."/>
            <person name="Vogt R."/>
            <person name="Wang P."/>
            <person name="Werren J."/>
            <person name="Yu X.Q."/>
            <person name="Zhou J.J."/>
            <person name="Brown S.J."/>
            <person name="Scherer S.E."/>
            <person name="Richards S."/>
            <person name="Blissard G.W."/>
        </authorList>
    </citation>
    <scope>NUCLEOTIDE SEQUENCE</scope>
</reference>
<dbReference type="AlphaFoldDB" id="A0A922CPX1"/>
<dbReference type="Pfam" id="PF03564">
    <property type="entry name" value="DUF1759"/>
    <property type="match status" value="1"/>
</dbReference>
<reference evidence="2" key="2">
    <citation type="submission" date="2020-12" db="EMBL/GenBank/DDBJ databases">
        <authorList>
            <person name="Kanost M."/>
        </authorList>
    </citation>
    <scope>NUCLEOTIDE SEQUENCE</scope>
</reference>
<evidence type="ECO:0000313" key="3">
    <source>
        <dbReference type="Proteomes" id="UP000791440"/>
    </source>
</evidence>
<organism evidence="2 3">
    <name type="scientific">Manduca sexta</name>
    <name type="common">Tobacco hawkmoth</name>
    <name type="synonym">Tobacco hornworm</name>
    <dbReference type="NCBI Taxonomy" id="7130"/>
    <lineage>
        <taxon>Eukaryota</taxon>
        <taxon>Metazoa</taxon>
        <taxon>Ecdysozoa</taxon>
        <taxon>Arthropoda</taxon>
        <taxon>Hexapoda</taxon>
        <taxon>Insecta</taxon>
        <taxon>Pterygota</taxon>
        <taxon>Neoptera</taxon>
        <taxon>Endopterygota</taxon>
        <taxon>Lepidoptera</taxon>
        <taxon>Glossata</taxon>
        <taxon>Ditrysia</taxon>
        <taxon>Bombycoidea</taxon>
        <taxon>Sphingidae</taxon>
        <taxon>Sphinginae</taxon>
        <taxon>Sphingini</taxon>
        <taxon>Manduca</taxon>
    </lineage>
</organism>
<feature type="region of interest" description="Disordered" evidence="1">
    <location>
        <begin position="94"/>
        <end position="132"/>
    </location>
</feature>
<feature type="region of interest" description="Disordered" evidence="1">
    <location>
        <begin position="541"/>
        <end position="563"/>
    </location>
</feature>
<dbReference type="PANTHER" id="PTHR47331:SF1">
    <property type="entry name" value="GAG-LIKE PROTEIN"/>
    <property type="match status" value="1"/>
</dbReference>
<sequence>MSNTEDLLATQEQISAAIEQTYTNFKKDGADRKTAEYIKRRLDTLDSYWHEYQTNHVKLCGLGIKSHSYFTSNQFELTKDRFLNIRGVIENYQPREESRPSTPLIKPATPLAIPSGQPPLGQGSSAQSRGINSKTDEMLRKQSSNFKAFEHTVSNINIEQISEKWEFDHLLRSIETRWSAIDSAHWELDSELCGRDPKYEATFFKYEKIYKDIITSINKKMWSVTHTEQSTPQLDVPNFSGNYHQWTSFKDLFTESIHKNPTLSNAQKMQFLKSKVRGEAERLIQHLSISSDNYSICWEILNRRYNNNRLILNSLIELILSIPVVPRSSLYHIKKMHDTVLESLNAIRNLGIDVDAWDPLLIHLLCQKLDAETHNEYIASVKNPRDIPNLQEFLAYLESTFTTLESSSRKQINKSMTRNSGQNYRTNPGHKYYTSNNINVKQSTSTQGRSSLLLGNTKNVHLTKFYKCPICKTNDHGIFYCQQFLQMSPVHKRRTVSKLNLCQNCLYCHQGKECISNKTCRECNQMHNTLLHDAFVQPDQSSSAVPSKNTMKSESTQAVRTNTHVSQQDIPEVLLATAMVKVQTPDGSYLKMRALLDQGSQASLITENGAQLLGLPRQKCQGVIFGVGAKESNCKGLMHIKCSAMNNSFDFDTDVYIMKNLIKNLPSHSFTKPAWSFLDNLTLA</sequence>